<evidence type="ECO:0000313" key="1">
    <source>
        <dbReference type="EMBL" id="GMF33926.1"/>
    </source>
</evidence>
<dbReference type="Proteomes" id="UP001165121">
    <property type="component" value="Unassembled WGS sequence"/>
</dbReference>
<name>A0A9W6X8W6_9STRA</name>
<evidence type="ECO:0000313" key="2">
    <source>
        <dbReference type="Proteomes" id="UP001165121"/>
    </source>
</evidence>
<organism evidence="1 2">
    <name type="scientific">Phytophthora fragariaefolia</name>
    <dbReference type="NCBI Taxonomy" id="1490495"/>
    <lineage>
        <taxon>Eukaryota</taxon>
        <taxon>Sar</taxon>
        <taxon>Stramenopiles</taxon>
        <taxon>Oomycota</taxon>
        <taxon>Peronosporomycetes</taxon>
        <taxon>Peronosporales</taxon>
        <taxon>Peronosporaceae</taxon>
        <taxon>Phytophthora</taxon>
    </lineage>
</organism>
<dbReference type="OrthoDB" id="116014at2759"/>
<proteinExistence type="predicted"/>
<gene>
    <name evidence="1" type="ORF">Pfra01_000856700</name>
</gene>
<accession>A0A9W6X8W6</accession>
<comment type="caution">
    <text evidence="1">The sequence shown here is derived from an EMBL/GenBank/DDBJ whole genome shotgun (WGS) entry which is preliminary data.</text>
</comment>
<dbReference type="EMBL" id="BSXT01000771">
    <property type="protein sequence ID" value="GMF33926.1"/>
    <property type="molecule type" value="Genomic_DNA"/>
</dbReference>
<keyword evidence="2" id="KW-1185">Reference proteome</keyword>
<protein>
    <submittedName>
        <fullName evidence="1">Unnamed protein product</fullName>
    </submittedName>
</protein>
<reference evidence="1" key="1">
    <citation type="submission" date="2023-04" db="EMBL/GenBank/DDBJ databases">
        <title>Phytophthora fragariaefolia NBRC 109709.</title>
        <authorList>
            <person name="Ichikawa N."/>
            <person name="Sato H."/>
            <person name="Tonouchi N."/>
        </authorList>
    </citation>
    <scope>NUCLEOTIDE SEQUENCE</scope>
    <source>
        <strain evidence="1">NBRC 109709</strain>
    </source>
</reference>
<dbReference type="AlphaFoldDB" id="A0A9W6X8W6"/>
<sequence length="113" mass="12385">MDECIRDVFLDVLQAMVKSYFAQQLDLSRAATPPALAVAADILDDWTKELVADLLPEVLVELASEYAARQQHEGAWESLLHDQLESVASEALATSKLDSTTISTQRPPPTDTS</sequence>